<dbReference type="HOGENOM" id="CLU_2927069_0_0_1"/>
<protein>
    <submittedName>
        <fullName evidence="1">Uncharacterized protein</fullName>
    </submittedName>
</protein>
<reference evidence="2" key="1">
    <citation type="journal article" date="2012" name="Nat. Biotechnol.">
        <title>Reference genome sequence of the model plant Setaria.</title>
        <authorList>
            <person name="Bennetzen J.L."/>
            <person name="Schmutz J."/>
            <person name="Wang H."/>
            <person name="Percifield R."/>
            <person name="Hawkins J."/>
            <person name="Pontaroli A.C."/>
            <person name="Estep M."/>
            <person name="Feng L."/>
            <person name="Vaughn J.N."/>
            <person name="Grimwood J."/>
            <person name="Jenkins J."/>
            <person name="Barry K."/>
            <person name="Lindquist E."/>
            <person name="Hellsten U."/>
            <person name="Deshpande S."/>
            <person name="Wang X."/>
            <person name="Wu X."/>
            <person name="Mitros T."/>
            <person name="Triplett J."/>
            <person name="Yang X."/>
            <person name="Ye C.Y."/>
            <person name="Mauro-Herrera M."/>
            <person name="Wang L."/>
            <person name="Li P."/>
            <person name="Sharma M."/>
            <person name="Sharma R."/>
            <person name="Ronald P.C."/>
            <person name="Panaud O."/>
            <person name="Kellogg E.A."/>
            <person name="Brutnell T.P."/>
            <person name="Doust A.N."/>
            <person name="Tuskan G.A."/>
            <person name="Rokhsar D."/>
            <person name="Devos K.M."/>
        </authorList>
    </citation>
    <scope>NUCLEOTIDE SEQUENCE [LARGE SCALE GENOMIC DNA]</scope>
    <source>
        <strain evidence="2">cv. Yugu1</strain>
    </source>
</reference>
<evidence type="ECO:0000313" key="2">
    <source>
        <dbReference type="Proteomes" id="UP000004995"/>
    </source>
</evidence>
<dbReference type="InParanoid" id="K3Z2P6"/>
<accession>K3Z2P6</accession>
<name>K3Z2P6_SETIT</name>
<evidence type="ECO:0000313" key="1">
    <source>
        <dbReference type="EnsemblPlants" id="KQK85768"/>
    </source>
</evidence>
<reference evidence="1" key="2">
    <citation type="submission" date="2018-08" db="UniProtKB">
        <authorList>
            <consortium name="EnsemblPlants"/>
        </authorList>
    </citation>
    <scope>IDENTIFICATION</scope>
    <source>
        <strain evidence="1">Yugu1</strain>
    </source>
</reference>
<dbReference type="Gramene" id="KQK85768">
    <property type="protein sequence ID" value="KQK85768"/>
    <property type="gene ID" value="SETIT_020814mg"/>
</dbReference>
<dbReference type="AlphaFoldDB" id="K3Z2P6"/>
<sequence length="61" mass="6589">MSGYKLVDVQELKKVVVPQASLIVVCRHSASVEVDAVVSCLLGEVTILRAEGIESKMMTDI</sequence>
<dbReference type="Proteomes" id="UP000004995">
    <property type="component" value="Unassembled WGS sequence"/>
</dbReference>
<proteinExistence type="predicted"/>
<dbReference type="EnsemblPlants" id="KQK85768">
    <property type="protein sequence ID" value="KQK85768"/>
    <property type="gene ID" value="SETIT_020814mg"/>
</dbReference>
<keyword evidence="2" id="KW-1185">Reference proteome</keyword>
<organism evidence="1 2">
    <name type="scientific">Setaria italica</name>
    <name type="common">Foxtail millet</name>
    <name type="synonym">Panicum italicum</name>
    <dbReference type="NCBI Taxonomy" id="4555"/>
    <lineage>
        <taxon>Eukaryota</taxon>
        <taxon>Viridiplantae</taxon>
        <taxon>Streptophyta</taxon>
        <taxon>Embryophyta</taxon>
        <taxon>Tracheophyta</taxon>
        <taxon>Spermatophyta</taxon>
        <taxon>Magnoliopsida</taxon>
        <taxon>Liliopsida</taxon>
        <taxon>Poales</taxon>
        <taxon>Poaceae</taxon>
        <taxon>PACMAD clade</taxon>
        <taxon>Panicoideae</taxon>
        <taxon>Panicodae</taxon>
        <taxon>Paniceae</taxon>
        <taxon>Cenchrinae</taxon>
        <taxon>Setaria</taxon>
    </lineage>
</organism>